<proteinExistence type="predicted"/>
<dbReference type="Gene3D" id="3.20.20.30">
    <property type="entry name" value="Luciferase-like domain"/>
    <property type="match status" value="1"/>
</dbReference>
<name>A0ABW3VF68_9PSEU</name>
<feature type="compositionally biased region" description="Low complexity" evidence="1">
    <location>
        <begin position="256"/>
        <end position="265"/>
    </location>
</feature>
<dbReference type="SUPFAM" id="SSF51679">
    <property type="entry name" value="Bacterial luciferase-like"/>
    <property type="match status" value="1"/>
</dbReference>
<dbReference type="EMBL" id="JBHTMB010000089">
    <property type="protein sequence ID" value="MFD1233911.1"/>
    <property type="molecule type" value="Genomic_DNA"/>
</dbReference>
<reference evidence="4" key="1">
    <citation type="journal article" date="2019" name="Int. J. Syst. Evol. Microbiol.">
        <title>The Global Catalogue of Microorganisms (GCM) 10K type strain sequencing project: providing services to taxonomists for standard genome sequencing and annotation.</title>
        <authorList>
            <consortium name="The Broad Institute Genomics Platform"/>
            <consortium name="The Broad Institute Genome Sequencing Center for Infectious Disease"/>
            <person name="Wu L."/>
            <person name="Ma J."/>
        </authorList>
    </citation>
    <scope>NUCLEOTIDE SEQUENCE [LARGE SCALE GENOMIC DNA]</scope>
    <source>
        <strain evidence="4">CCUG 49018</strain>
    </source>
</reference>
<accession>A0ABW3VF68</accession>
<evidence type="ECO:0000313" key="4">
    <source>
        <dbReference type="Proteomes" id="UP001597182"/>
    </source>
</evidence>
<keyword evidence="4" id="KW-1185">Reference proteome</keyword>
<protein>
    <submittedName>
        <fullName evidence="3">LLM class flavin-dependent oxidoreductase</fullName>
    </submittedName>
</protein>
<gene>
    <name evidence="3" type="ORF">ACFQ34_11505</name>
</gene>
<dbReference type="InterPro" id="IPR051260">
    <property type="entry name" value="Diverse_substr_monoxygenases"/>
</dbReference>
<evidence type="ECO:0000256" key="1">
    <source>
        <dbReference type="SAM" id="MobiDB-lite"/>
    </source>
</evidence>
<dbReference type="InterPro" id="IPR011251">
    <property type="entry name" value="Luciferase-like_dom"/>
</dbReference>
<evidence type="ECO:0000313" key="3">
    <source>
        <dbReference type="EMBL" id="MFD1233911.1"/>
    </source>
</evidence>
<feature type="compositionally biased region" description="Basic residues" evidence="1">
    <location>
        <begin position="238"/>
        <end position="255"/>
    </location>
</feature>
<dbReference type="Pfam" id="PF00296">
    <property type="entry name" value="Bac_luciferase"/>
    <property type="match status" value="1"/>
</dbReference>
<feature type="region of interest" description="Disordered" evidence="1">
    <location>
        <begin position="223"/>
        <end position="285"/>
    </location>
</feature>
<dbReference type="Proteomes" id="UP001597182">
    <property type="component" value="Unassembled WGS sequence"/>
</dbReference>
<dbReference type="RefSeq" id="WP_346090357.1">
    <property type="nucleotide sequence ID" value="NZ_BAABKS010000008.1"/>
</dbReference>
<evidence type="ECO:0000259" key="2">
    <source>
        <dbReference type="Pfam" id="PF00296"/>
    </source>
</evidence>
<organism evidence="3 4">
    <name type="scientific">Pseudonocardia benzenivorans</name>
    <dbReference type="NCBI Taxonomy" id="228005"/>
    <lineage>
        <taxon>Bacteria</taxon>
        <taxon>Bacillati</taxon>
        <taxon>Actinomycetota</taxon>
        <taxon>Actinomycetes</taxon>
        <taxon>Pseudonocardiales</taxon>
        <taxon>Pseudonocardiaceae</taxon>
        <taxon>Pseudonocardia</taxon>
    </lineage>
</organism>
<dbReference type="InterPro" id="IPR036661">
    <property type="entry name" value="Luciferase-like_sf"/>
</dbReference>
<dbReference type="PANTHER" id="PTHR30011">
    <property type="entry name" value="ALKANESULFONATE MONOOXYGENASE-RELATED"/>
    <property type="match status" value="1"/>
</dbReference>
<comment type="caution">
    <text evidence="3">The sequence shown here is derived from an EMBL/GenBank/DDBJ whole genome shotgun (WGS) entry which is preliminary data.</text>
</comment>
<sequence>MTIGIGLPVDDPAVLHDWAARADAGPLATLGLLDRLVWHNPEPLVALAVLAGATTRIRLQTEVLLAPLRATALLGSQVATLDRLCGGRFTLGLGIGGRDDDFAAADVDPRGRGARLDAQLRDLRSQWAGTTGVGPAPLRPRGPEILLGAFRPAASARVARHGDGLLCAAAPSWAEALLATVAREWVAAGREGMPRNVAQVNVARAAVGRRRRACLDAGVLRVHRRRGPDGGGPADLARRRRRRSARLRGPGRRRAGLLPLGAGPRPARPARRPGALLRHSVGARH</sequence>
<dbReference type="PANTHER" id="PTHR30011:SF32">
    <property type="entry name" value="CONSERVED PROTEIN"/>
    <property type="match status" value="1"/>
</dbReference>
<feature type="domain" description="Luciferase-like" evidence="2">
    <location>
        <begin position="15"/>
        <end position="246"/>
    </location>
</feature>